<dbReference type="RefSeq" id="WP_216456332.1">
    <property type="nucleotide sequence ID" value="NZ_JAHLQL010000001.1"/>
</dbReference>
<reference evidence="1 2" key="1">
    <citation type="submission" date="2021-06" db="EMBL/GenBank/DDBJ databases">
        <authorList>
            <person name="Sun Q."/>
            <person name="Li D."/>
        </authorList>
    </citation>
    <scope>NUCLEOTIDE SEQUENCE [LARGE SCALE GENOMIC DNA]</scope>
    <source>
        <strain evidence="1 2">MSJ-4</strain>
    </source>
</reference>
<comment type="caution">
    <text evidence="1">The sequence shown here is derived from an EMBL/GenBank/DDBJ whole genome shotgun (WGS) entry which is preliminary data.</text>
</comment>
<organism evidence="1 2">
    <name type="scientific">Clostridium simiarum</name>
    <dbReference type="NCBI Taxonomy" id="2841506"/>
    <lineage>
        <taxon>Bacteria</taxon>
        <taxon>Bacillati</taxon>
        <taxon>Bacillota</taxon>
        <taxon>Clostridia</taxon>
        <taxon>Eubacteriales</taxon>
        <taxon>Clostridiaceae</taxon>
        <taxon>Clostridium</taxon>
    </lineage>
</organism>
<dbReference type="EMBL" id="JAHLQL010000001">
    <property type="protein sequence ID" value="MBU5591330.1"/>
    <property type="molecule type" value="Genomic_DNA"/>
</dbReference>
<name>A0ABS6EYN8_9CLOT</name>
<dbReference type="Proteomes" id="UP000736583">
    <property type="component" value="Unassembled WGS sequence"/>
</dbReference>
<keyword evidence="2" id="KW-1185">Reference proteome</keyword>
<accession>A0ABS6EYN8</accession>
<protein>
    <submittedName>
        <fullName evidence="1">Uncharacterized protein</fullName>
    </submittedName>
</protein>
<gene>
    <name evidence="1" type="ORF">KQI89_06110</name>
</gene>
<proteinExistence type="predicted"/>
<evidence type="ECO:0000313" key="1">
    <source>
        <dbReference type="EMBL" id="MBU5591330.1"/>
    </source>
</evidence>
<sequence>MRDNLKSYGEFLELPRLKGEEIKKLKEIFRNLAKILYSDLSKDLDEKSWSCGLKLKKLMKIMI</sequence>
<evidence type="ECO:0000313" key="2">
    <source>
        <dbReference type="Proteomes" id="UP000736583"/>
    </source>
</evidence>